<reference evidence="1 2" key="1">
    <citation type="submission" date="2017-01" db="EMBL/GenBank/DDBJ databases">
        <authorList>
            <person name="Erauso G."/>
        </authorList>
    </citation>
    <scope>NUCLEOTIDE SEQUENCE [LARGE SCALE GENOMIC DNA]</scope>
    <source>
        <strain evidence="1">MESINF1</strain>
    </source>
</reference>
<evidence type="ECO:0000313" key="2">
    <source>
        <dbReference type="Proteomes" id="UP000250796"/>
    </source>
</evidence>
<proteinExistence type="predicted"/>
<dbReference type="Proteomes" id="UP000250796">
    <property type="component" value="Chromosome MESINF"/>
</dbReference>
<dbReference type="AlphaFoldDB" id="A0A7Z7PS93"/>
<protein>
    <submittedName>
        <fullName evidence="1">Putative deacylase</fullName>
    </submittedName>
</protein>
<dbReference type="Gene3D" id="3.40.630.10">
    <property type="entry name" value="Zn peptidases"/>
    <property type="match status" value="2"/>
</dbReference>
<dbReference type="SUPFAM" id="SSF53187">
    <property type="entry name" value="Zn-dependent exopeptidases"/>
    <property type="match status" value="1"/>
</dbReference>
<name>A0A7Z7PS93_9BACT</name>
<accession>A0A7Z7PS93</accession>
<sequence>MKNSMYLKILFLVLSGILGILGGIEFVELRNYKETVVVSEDFTEMIMLSEYLPSLKGTWGDTPIYIYDSGVPGGSMLILGGTHPYEPVTTVAAYVVMENIKVESGKVYIIPHANLSASTLGMLGNAYPKYFSVETPWGSQKYRIGDRGTNPLDQWPDPYTYIHYPSGQNLAYQDIRNLNRTFPGRADGTLTERISFAIMELIRKEDIDIFFDYHEASLMYPVVSTYVAHDDAMDIGMMAAMMLSATQFPMKIEASPKNLKGLTHREVGDFSDALALLMETPEPFIDRVAGRMTEELMVDGIDEFVQTAAEKGLVYCDYDIKEGFTDPLGNVIIGAPLDYRVGRHLSGTLEAVNWMNMFFPEKALIISFPGYAEVMKNGTGYYLHDPSKADPSRVFKN</sequence>
<evidence type="ECO:0000313" key="1">
    <source>
        <dbReference type="EMBL" id="SSC13586.1"/>
    </source>
</evidence>
<gene>
    <name evidence="1" type="ORF">MESINF_2146</name>
</gene>
<dbReference type="RefSeq" id="WP_169699719.1">
    <property type="nucleotide sequence ID" value="NZ_LS974202.1"/>
</dbReference>
<dbReference type="EMBL" id="LS974202">
    <property type="protein sequence ID" value="SSC13586.1"/>
    <property type="molecule type" value="Genomic_DNA"/>
</dbReference>
<keyword evidence="2" id="KW-1185">Reference proteome</keyword>
<organism evidence="1 2">
    <name type="scientific">Mesotoga infera</name>
    <dbReference type="NCBI Taxonomy" id="1236046"/>
    <lineage>
        <taxon>Bacteria</taxon>
        <taxon>Thermotogati</taxon>
        <taxon>Thermotogota</taxon>
        <taxon>Thermotogae</taxon>
        <taxon>Kosmotogales</taxon>
        <taxon>Kosmotogaceae</taxon>
        <taxon>Mesotoga</taxon>
    </lineage>
</organism>
<dbReference type="KEGG" id="minf:MESINF_2146"/>